<dbReference type="PANTHER" id="PTHR43401:SF2">
    <property type="entry name" value="L-THREONINE 3-DEHYDROGENASE"/>
    <property type="match status" value="1"/>
</dbReference>
<dbReference type="OrthoDB" id="9809185at2"/>
<reference evidence="5" key="1">
    <citation type="submission" date="2016-10" db="EMBL/GenBank/DDBJ databases">
        <authorList>
            <person name="Varghese N."/>
            <person name="Submissions S."/>
        </authorList>
    </citation>
    <scope>NUCLEOTIDE SEQUENCE [LARGE SCALE GENOMIC DNA]</scope>
    <source>
        <strain evidence="5">DSM 28453</strain>
    </source>
</reference>
<feature type="domain" description="Alcohol dehydrogenase-like C-terminal" evidence="2">
    <location>
        <begin position="215"/>
        <end position="284"/>
    </location>
</feature>
<accession>A0A1I4D0H3</accession>
<evidence type="ECO:0000256" key="1">
    <source>
        <dbReference type="ARBA" id="ARBA00023002"/>
    </source>
</evidence>
<dbReference type="InterPro" id="IPR013149">
    <property type="entry name" value="ADH-like_C"/>
</dbReference>
<keyword evidence="1" id="KW-0560">Oxidoreductase</keyword>
<sequence>MKALVYEGVETLAVRDIAAPTPATGEHLVRIHASGICGSDMHAYLGHDDRRPAPLVLGHEAAGVVETGPLQGKKVTINPLVSCGTCDMCRVGRENICADRQIISMPPREGAFAEYVAIPEANLVYVPDTFPLEKAALCEPLAVSWHAAKLALKNQPDDPPQRALVFGGGAIGLGAALALKAMGLTDIEIVDPNPLRRDFIKARCKLHAAPAPQASAPVVIDAVGYAATRAAASEWVTPGGVIVHVGLGENTGGIDVRRLTLQEITFVGSYTYTAQDFRETAQAMFEGRLGMLDWFDVRPLHEGAQAFRDIRAGTTAAPKIVLDPRSQPVHERTSDV</sequence>
<dbReference type="Pfam" id="PF08240">
    <property type="entry name" value="ADH_N"/>
    <property type="match status" value="1"/>
</dbReference>
<dbReference type="AlphaFoldDB" id="A0A1I4D0H3"/>
<dbReference type="GO" id="GO:0016491">
    <property type="term" value="F:oxidoreductase activity"/>
    <property type="evidence" value="ECO:0007669"/>
    <property type="project" value="UniProtKB-KW"/>
</dbReference>
<dbReference type="Proteomes" id="UP000198851">
    <property type="component" value="Unassembled WGS sequence"/>
</dbReference>
<keyword evidence="5" id="KW-1185">Reference proteome</keyword>
<protein>
    <submittedName>
        <fullName evidence="4">Threonine dehydrogenase</fullName>
    </submittedName>
</protein>
<dbReference type="Pfam" id="PF00107">
    <property type="entry name" value="ADH_zinc_N"/>
    <property type="match status" value="1"/>
</dbReference>
<dbReference type="Gene3D" id="3.90.180.10">
    <property type="entry name" value="Medium-chain alcohol dehydrogenases, catalytic domain"/>
    <property type="match status" value="1"/>
</dbReference>
<dbReference type="EMBL" id="FOSZ01000002">
    <property type="protein sequence ID" value="SFK86199.1"/>
    <property type="molecule type" value="Genomic_DNA"/>
</dbReference>
<proteinExistence type="predicted"/>
<feature type="domain" description="Alcohol dehydrogenase-like N-terminal" evidence="3">
    <location>
        <begin position="25"/>
        <end position="128"/>
    </location>
</feature>
<dbReference type="InterPro" id="IPR013154">
    <property type="entry name" value="ADH-like_N"/>
</dbReference>
<dbReference type="SUPFAM" id="SSF51735">
    <property type="entry name" value="NAD(P)-binding Rossmann-fold domains"/>
    <property type="match status" value="1"/>
</dbReference>
<evidence type="ECO:0000313" key="5">
    <source>
        <dbReference type="Proteomes" id="UP000198851"/>
    </source>
</evidence>
<dbReference type="InterPro" id="IPR036291">
    <property type="entry name" value="NAD(P)-bd_dom_sf"/>
</dbReference>
<evidence type="ECO:0000313" key="4">
    <source>
        <dbReference type="EMBL" id="SFK86199.1"/>
    </source>
</evidence>
<evidence type="ECO:0000259" key="2">
    <source>
        <dbReference type="Pfam" id="PF00107"/>
    </source>
</evidence>
<name>A0A1I4D0H3_9RHOB</name>
<dbReference type="PANTHER" id="PTHR43401">
    <property type="entry name" value="L-THREONINE 3-DEHYDROGENASE"/>
    <property type="match status" value="1"/>
</dbReference>
<dbReference type="SUPFAM" id="SSF50129">
    <property type="entry name" value="GroES-like"/>
    <property type="match status" value="1"/>
</dbReference>
<organism evidence="4 5">
    <name type="scientific">Shimia haliotis</name>
    <dbReference type="NCBI Taxonomy" id="1280847"/>
    <lineage>
        <taxon>Bacteria</taxon>
        <taxon>Pseudomonadati</taxon>
        <taxon>Pseudomonadota</taxon>
        <taxon>Alphaproteobacteria</taxon>
        <taxon>Rhodobacterales</taxon>
        <taxon>Roseobacteraceae</taxon>
    </lineage>
</organism>
<dbReference type="RefSeq" id="WP_093322734.1">
    <property type="nucleotide sequence ID" value="NZ_FOSZ01000002.1"/>
</dbReference>
<gene>
    <name evidence="4" type="ORF">SAMN04488036_102597</name>
</gene>
<evidence type="ECO:0000259" key="3">
    <source>
        <dbReference type="Pfam" id="PF08240"/>
    </source>
</evidence>
<dbReference type="Gene3D" id="3.40.50.720">
    <property type="entry name" value="NAD(P)-binding Rossmann-like Domain"/>
    <property type="match status" value="1"/>
</dbReference>
<dbReference type="InterPro" id="IPR050129">
    <property type="entry name" value="Zn_alcohol_dh"/>
</dbReference>
<dbReference type="InterPro" id="IPR011032">
    <property type="entry name" value="GroES-like_sf"/>
</dbReference>
<dbReference type="STRING" id="1280847.SAMN04488036_102597"/>